<dbReference type="PANTHER" id="PTHR28285:SF1">
    <property type="entry name" value="PROTEIN BIG1"/>
    <property type="match status" value="1"/>
</dbReference>
<dbReference type="PANTHER" id="PTHR28285">
    <property type="entry name" value="PROTEIN BIG1"/>
    <property type="match status" value="1"/>
</dbReference>
<keyword evidence="8 11" id="KW-0472">Membrane</keyword>
<evidence type="ECO:0000259" key="13">
    <source>
        <dbReference type="Pfam" id="PF20520"/>
    </source>
</evidence>
<evidence type="ECO:0000256" key="5">
    <source>
        <dbReference type="ARBA" id="ARBA00022729"/>
    </source>
</evidence>
<evidence type="ECO:0000256" key="9">
    <source>
        <dbReference type="ARBA" id="ARBA00023316"/>
    </source>
</evidence>
<keyword evidence="9" id="KW-0961">Cell wall biogenesis/degradation</keyword>
<gene>
    <name evidence="14" type="ORF">PACTADRAFT_32355</name>
</gene>
<protein>
    <recommendedName>
        <fullName evidence="3">Protein BIG1</fullName>
    </recommendedName>
</protein>
<keyword evidence="5 12" id="KW-0732">Signal</keyword>
<keyword evidence="4 11" id="KW-0812">Transmembrane</keyword>
<evidence type="ECO:0000256" key="8">
    <source>
        <dbReference type="ARBA" id="ARBA00023136"/>
    </source>
</evidence>
<feature type="compositionally biased region" description="Acidic residues" evidence="10">
    <location>
        <begin position="286"/>
        <end position="296"/>
    </location>
</feature>
<feature type="chain" id="PRO_5009163406" description="Protein BIG1" evidence="12">
    <location>
        <begin position="21"/>
        <end position="355"/>
    </location>
</feature>
<dbReference type="Pfam" id="PF20520">
    <property type="entry name" value="Ac45-VOA1_TM"/>
    <property type="match status" value="1"/>
</dbReference>
<evidence type="ECO:0000256" key="2">
    <source>
        <dbReference type="ARBA" id="ARBA00008203"/>
    </source>
</evidence>
<dbReference type="GO" id="GO:0071555">
    <property type="term" value="P:cell wall organization"/>
    <property type="evidence" value="ECO:0007669"/>
    <property type="project" value="UniProtKB-KW"/>
</dbReference>
<reference evidence="15" key="1">
    <citation type="submission" date="2016-05" db="EMBL/GenBank/DDBJ databases">
        <title>Comparative genomics of biotechnologically important yeasts.</title>
        <authorList>
            <consortium name="DOE Joint Genome Institute"/>
            <person name="Riley R."/>
            <person name="Haridas S."/>
            <person name="Wolfe K.H."/>
            <person name="Lopes M.R."/>
            <person name="Hittinger C.T."/>
            <person name="Goker M."/>
            <person name="Salamov A."/>
            <person name="Wisecaver J."/>
            <person name="Long T.M."/>
            <person name="Aerts A.L."/>
            <person name="Barry K."/>
            <person name="Choi C."/>
            <person name="Clum A."/>
            <person name="Coughlan A.Y."/>
            <person name="Deshpande S."/>
            <person name="Douglass A.P."/>
            <person name="Hanson S.J."/>
            <person name="Klenk H.-P."/>
            <person name="Labutti K."/>
            <person name="Lapidus A."/>
            <person name="Lindquist E."/>
            <person name="Lipzen A."/>
            <person name="Meier-Kolthoff J.P."/>
            <person name="Ohm R.A."/>
            <person name="Otillar R.P."/>
            <person name="Pangilinan J."/>
            <person name="Peng Y."/>
            <person name="Rokas A."/>
            <person name="Rosa C.A."/>
            <person name="Scheuner C."/>
            <person name="Sibirny A.A."/>
            <person name="Slot J.C."/>
            <person name="Stielow J.B."/>
            <person name="Sun H."/>
            <person name="Kurtzman C.P."/>
            <person name="Blackwell M."/>
            <person name="Grigoriev I.V."/>
            <person name="Jeffries T.W."/>
        </authorList>
    </citation>
    <scope>NUCLEOTIDE SEQUENCE [LARGE SCALE GENOMIC DNA]</scope>
    <source>
        <strain evidence="15">NRRL Y-2460</strain>
    </source>
</reference>
<evidence type="ECO:0000256" key="10">
    <source>
        <dbReference type="SAM" id="MobiDB-lite"/>
    </source>
</evidence>
<dbReference type="InterPro" id="IPR037654">
    <property type="entry name" value="Big1"/>
</dbReference>
<feature type="domain" description="V-type proton ATPase subunit S1/VOA1 transmembrane" evidence="13">
    <location>
        <begin position="307"/>
        <end position="346"/>
    </location>
</feature>
<evidence type="ECO:0000256" key="12">
    <source>
        <dbReference type="SAM" id="SignalP"/>
    </source>
</evidence>
<evidence type="ECO:0000313" key="14">
    <source>
        <dbReference type="EMBL" id="ODV96857.1"/>
    </source>
</evidence>
<keyword evidence="6" id="KW-0256">Endoplasmic reticulum</keyword>
<evidence type="ECO:0000313" key="15">
    <source>
        <dbReference type="Proteomes" id="UP000094236"/>
    </source>
</evidence>
<evidence type="ECO:0000256" key="3">
    <source>
        <dbReference type="ARBA" id="ARBA00022089"/>
    </source>
</evidence>
<organism evidence="14 15">
    <name type="scientific">Pachysolen tannophilus NRRL Y-2460</name>
    <dbReference type="NCBI Taxonomy" id="669874"/>
    <lineage>
        <taxon>Eukaryota</taxon>
        <taxon>Fungi</taxon>
        <taxon>Dikarya</taxon>
        <taxon>Ascomycota</taxon>
        <taxon>Saccharomycotina</taxon>
        <taxon>Pichiomycetes</taxon>
        <taxon>Pachysolenaceae</taxon>
        <taxon>Pachysolen</taxon>
    </lineage>
</organism>
<feature type="signal peptide" evidence="12">
    <location>
        <begin position="1"/>
        <end position="20"/>
    </location>
</feature>
<evidence type="ECO:0000256" key="4">
    <source>
        <dbReference type="ARBA" id="ARBA00022692"/>
    </source>
</evidence>
<dbReference type="EMBL" id="KV454012">
    <property type="protein sequence ID" value="ODV96857.1"/>
    <property type="molecule type" value="Genomic_DNA"/>
</dbReference>
<keyword evidence="7 11" id="KW-1133">Transmembrane helix</keyword>
<dbReference type="GO" id="GO:0006078">
    <property type="term" value="P:(1-&gt;6)-beta-D-glucan biosynthetic process"/>
    <property type="evidence" value="ECO:0007669"/>
    <property type="project" value="TreeGrafter"/>
</dbReference>
<keyword evidence="15" id="KW-1185">Reference proteome</keyword>
<dbReference type="OrthoDB" id="9985059at2759"/>
<comment type="subcellular location">
    <subcellularLocation>
        <location evidence="1">Endoplasmic reticulum membrane</location>
        <topology evidence="1">Single-pass type I membrane protein</topology>
    </subcellularLocation>
</comment>
<dbReference type="Proteomes" id="UP000094236">
    <property type="component" value="Unassembled WGS sequence"/>
</dbReference>
<proteinExistence type="inferred from homology"/>
<feature type="region of interest" description="Disordered" evidence="10">
    <location>
        <begin position="273"/>
        <end position="296"/>
    </location>
</feature>
<dbReference type="AlphaFoldDB" id="A0A1E4TYP2"/>
<dbReference type="GO" id="GO:0005789">
    <property type="term" value="C:endoplasmic reticulum membrane"/>
    <property type="evidence" value="ECO:0007669"/>
    <property type="project" value="UniProtKB-SubCell"/>
</dbReference>
<feature type="transmembrane region" description="Helical" evidence="11">
    <location>
        <begin position="308"/>
        <end position="331"/>
    </location>
</feature>
<dbReference type="STRING" id="669874.A0A1E4TYP2"/>
<comment type="similarity">
    <text evidence="2">Belongs to the BIG1 family.</text>
</comment>
<accession>A0A1E4TYP2</accession>
<name>A0A1E4TYP2_PACTA</name>
<evidence type="ECO:0000256" key="11">
    <source>
        <dbReference type="SAM" id="Phobius"/>
    </source>
</evidence>
<evidence type="ECO:0000256" key="7">
    <source>
        <dbReference type="ARBA" id="ARBA00022989"/>
    </source>
</evidence>
<evidence type="ECO:0000256" key="6">
    <source>
        <dbReference type="ARBA" id="ARBA00022824"/>
    </source>
</evidence>
<sequence length="355" mass="40596">MKLLGLFAVAAAVLVSTTEAFKNSAPLFIKDHDVELTYFTKFKDLEFCSLFENNGGKNNFLVQVPGLKKEDLSNGDDVIPFLSKMMDNNSIGNYKHSMHCIYDSKIELFEKKCFKNEKIINISDEEDDDDSWVTQLSKEIVENNELIIIRLPELLNKLNDRSRILELNKIDSKLNKLQVLIDSFKLDSKIVIQGLPYFNSQHYKNGKNSEIISNKRKTHLKAKRDQNLDNEFDDYTESSVEDEDYAKLKEELSETFKQIEGMIGEGDTVTVYDSDSGDVTYTTNDSDSDDNDDNDDDTNSNLFTKYQFFTPGIWMGTVVSLFLIAIFSVALKWTSSLQISYKAFEKPVNGQKKVQ</sequence>
<dbReference type="GO" id="GO:0009272">
    <property type="term" value="P:fungal-type cell wall biogenesis"/>
    <property type="evidence" value="ECO:0007669"/>
    <property type="project" value="TreeGrafter"/>
</dbReference>
<dbReference type="InterPro" id="IPR046756">
    <property type="entry name" value="VAS1/VOA1_TM"/>
</dbReference>
<evidence type="ECO:0000256" key="1">
    <source>
        <dbReference type="ARBA" id="ARBA00004115"/>
    </source>
</evidence>